<feature type="chain" id="PRO_5044518992" description="Metalloendopeptidase" evidence="13">
    <location>
        <begin position="20"/>
        <end position="270"/>
    </location>
</feature>
<dbReference type="InterPro" id="IPR034039">
    <property type="entry name" value="ZnMP_hatching_enz"/>
</dbReference>
<keyword evidence="6 12" id="KW-0482">Metalloprotease</keyword>
<dbReference type="PROSITE" id="PS51864">
    <property type="entry name" value="ASTACIN"/>
    <property type="match status" value="1"/>
</dbReference>
<feature type="binding site" evidence="12">
    <location>
        <position position="166"/>
    </location>
    <ligand>
        <name>Zn(2+)</name>
        <dbReference type="ChEBI" id="CHEBI:29105"/>
        <note>catalytic</note>
    </ligand>
</feature>
<organism evidence="15 16">
    <name type="scientific">Parambassis ranga</name>
    <name type="common">Indian glassy fish</name>
    <dbReference type="NCBI Taxonomy" id="210632"/>
    <lineage>
        <taxon>Eukaryota</taxon>
        <taxon>Metazoa</taxon>
        <taxon>Chordata</taxon>
        <taxon>Craniata</taxon>
        <taxon>Vertebrata</taxon>
        <taxon>Euteleostomi</taxon>
        <taxon>Actinopterygii</taxon>
        <taxon>Neopterygii</taxon>
        <taxon>Teleostei</taxon>
        <taxon>Neoteleostei</taxon>
        <taxon>Acanthomorphata</taxon>
        <taxon>Ovalentaria</taxon>
        <taxon>Ambassidae</taxon>
        <taxon>Parambassis</taxon>
    </lineage>
</organism>
<dbReference type="Pfam" id="PF01400">
    <property type="entry name" value="Astacin"/>
    <property type="match status" value="1"/>
</dbReference>
<evidence type="ECO:0000256" key="7">
    <source>
        <dbReference type="ARBA" id="ARBA00023145"/>
    </source>
</evidence>
<dbReference type="GeneID" id="114429055"/>
<dbReference type="GO" id="GO:0008270">
    <property type="term" value="F:zinc ion binding"/>
    <property type="evidence" value="ECO:0007669"/>
    <property type="project" value="UniProtKB-UniRule"/>
</dbReference>
<keyword evidence="3 13" id="KW-0732">Signal</keyword>
<evidence type="ECO:0000256" key="3">
    <source>
        <dbReference type="ARBA" id="ARBA00022729"/>
    </source>
</evidence>
<dbReference type="InterPro" id="IPR001506">
    <property type="entry name" value="Peptidase_M12A"/>
</dbReference>
<keyword evidence="4 12" id="KW-0378">Hydrolase</keyword>
<keyword evidence="7" id="KW-0865">Zymogen</keyword>
<dbReference type="GO" id="GO:0042588">
    <property type="term" value="C:zymogen granule"/>
    <property type="evidence" value="ECO:0007669"/>
    <property type="project" value="UniProtKB-SubCell"/>
</dbReference>
<dbReference type="AlphaFoldDB" id="A0A6P7HDV7"/>
<evidence type="ECO:0000256" key="5">
    <source>
        <dbReference type="ARBA" id="ARBA00022833"/>
    </source>
</evidence>
<evidence type="ECO:0000256" key="2">
    <source>
        <dbReference type="ARBA" id="ARBA00022723"/>
    </source>
</evidence>
<evidence type="ECO:0000259" key="14">
    <source>
        <dbReference type="PROSITE" id="PS51864"/>
    </source>
</evidence>
<evidence type="ECO:0000256" key="10">
    <source>
        <dbReference type="ARBA" id="ARBA00023329"/>
    </source>
</evidence>
<evidence type="ECO:0000256" key="9">
    <source>
        <dbReference type="ARBA" id="ARBA00023180"/>
    </source>
</evidence>
<feature type="binding site" evidence="12">
    <location>
        <position position="176"/>
    </location>
    <ligand>
        <name>Zn(2+)</name>
        <dbReference type="ChEBI" id="CHEBI:29105"/>
        <note>catalytic</note>
    </ligand>
</feature>
<evidence type="ECO:0000313" key="15">
    <source>
        <dbReference type="Proteomes" id="UP000515145"/>
    </source>
</evidence>
<dbReference type="Gene3D" id="3.40.390.10">
    <property type="entry name" value="Collagenase (Catalytic Domain)"/>
    <property type="match status" value="1"/>
</dbReference>
<keyword evidence="1 12" id="KW-0645">Protease</keyword>
<dbReference type="InterPro" id="IPR024079">
    <property type="entry name" value="MetalloPept_cat_dom_sf"/>
</dbReference>
<dbReference type="InterPro" id="IPR006026">
    <property type="entry name" value="Peptidase_Metallo"/>
</dbReference>
<keyword evidence="10" id="KW-0968">Cytoplasmic vesicle</keyword>
<dbReference type="GO" id="GO:0006508">
    <property type="term" value="P:proteolysis"/>
    <property type="evidence" value="ECO:0007669"/>
    <property type="project" value="UniProtKB-KW"/>
</dbReference>
<evidence type="ECO:0000256" key="4">
    <source>
        <dbReference type="ARBA" id="ARBA00022801"/>
    </source>
</evidence>
<dbReference type="PANTHER" id="PTHR10127:SF839">
    <property type="entry name" value="HATCHING ENZYME 1.2-RELATED"/>
    <property type="match status" value="1"/>
</dbReference>
<keyword evidence="9" id="KW-0325">Glycoprotein</keyword>
<comment type="caution">
    <text evidence="12">Lacks conserved residue(s) required for the propagation of feature annotation.</text>
</comment>
<evidence type="ECO:0000256" key="8">
    <source>
        <dbReference type="ARBA" id="ARBA00023157"/>
    </source>
</evidence>
<feature type="active site" evidence="12">
    <location>
        <position position="167"/>
    </location>
</feature>
<dbReference type="EC" id="3.4.24.-" evidence="13"/>
<keyword evidence="2 12" id="KW-0479">Metal-binding</keyword>
<dbReference type="Proteomes" id="UP000515145">
    <property type="component" value="Chromosome 24"/>
</dbReference>
<dbReference type="SMART" id="SM00235">
    <property type="entry name" value="ZnMc"/>
    <property type="match status" value="1"/>
</dbReference>
<keyword evidence="8" id="KW-1015">Disulfide bond</keyword>
<dbReference type="FunFam" id="3.40.390.10:FF:000040">
    <property type="entry name" value="Metalloendopeptidase"/>
    <property type="match status" value="1"/>
</dbReference>
<feature type="domain" description="Peptidase M12A" evidence="14">
    <location>
        <begin position="66"/>
        <end position="266"/>
    </location>
</feature>
<dbReference type="PANTHER" id="PTHR10127">
    <property type="entry name" value="DISCOIDIN, CUB, EGF, LAMININ , AND ZINC METALLOPROTEASE DOMAIN CONTAINING"/>
    <property type="match status" value="1"/>
</dbReference>
<reference evidence="16 17" key="1">
    <citation type="submission" date="2025-04" db="UniProtKB">
        <authorList>
            <consortium name="RefSeq"/>
        </authorList>
    </citation>
    <scope>IDENTIFICATION</scope>
</reference>
<gene>
    <name evidence="16" type="primary">LOC114429055</name>
    <name evidence="17" type="synonym">LOC114429056</name>
</gene>
<comment type="subcellular location">
    <subcellularLocation>
        <location evidence="11">Zymogen granule</location>
    </subcellularLocation>
</comment>
<dbReference type="PRINTS" id="PR00480">
    <property type="entry name" value="ASTACIN"/>
</dbReference>
<evidence type="ECO:0000256" key="11">
    <source>
        <dbReference type="ARBA" id="ARBA00024324"/>
    </source>
</evidence>
<feature type="signal peptide" evidence="13">
    <location>
        <begin position="1"/>
        <end position="19"/>
    </location>
</feature>
<evidence type="ECO:0000313" key="17">
    <source>
        <dbReference type="RefSeq" id="XP_028253706.1"/>
    </source>
</evidence>
<evidence type="ECO:0000256" key="6">
    <source>
        <dbReference type="ARBA" id="ARBA00023049"/>
    </source>
</evidence>
<dbReference type="CDD" id="cd04283">
    <property type="entry name" value="ZnMc_hatching_enzyme"/>
    <property type="match status" value="1"/>
</dbReference>
<keyword evidence="5 12" id="KW-0862">Zinc</keyword>
<name>A0A6P7HDV7_9TELE</name>
<keyword evidence="15" id="KW-1185">Reference proteome</keyword>
<dbReference type="OrthoDB" id="291007at2759"/>
<evidence type="ECO:0000313" key="16">
    <source>
        <dbReference type="RefSeq" id="XP_028253705.1"/>
    </source>
</evidence>
<sequence>MDVTTGVSLLVLLLGLCSSHPIIDHSADRILSSEPTEDITSTILRMNQGSRDFLFEGDMLIPRSRNSLKCLNKNNTCFWPKSANGNVEIPFSLSDTYDNTEKNVILQAMAAFEPKTCIRFIPRGTQWEYLSIEPRYGCFSMLGRIGDKQVVSLQRFGCVEHGIVQHELLHALGFYHEHTRSDRDNYVKINLENIVDGMQYNFDKKDTNNLNTPYDYSSIMHYGRTAFAKSGSETIIPIPNPSVPIGQRQGLSDIDILRINRLYNCSRYRL</sequence>
<dbReference type="SUPFAM" id="SSF55486">
    <property type="entry name" value="Metalloproteases ('zincins'), catalytic domain"/>
    <property type="match status" value="1"/>
</dbReference>
<dbReference type="RefSeq" id="XP_028253706.1">
    <property type="nucleotide sequence ID" value="XM_028397905.1"/>
</dbReference>
<protein>
    <recommendedName>
        <fullName evidence="13">Metalloendopeptidase</fullName>
        <ecNumber evidence="13">3.4.24.-</ecNumber>
    </recommendedName>
</protein>
<evidence type="ECO:0000256" key="12">
    <source>
        <dbReference type="PROSITE-ProRule" id="PRU01211"/>
    </source>
</evidence>
<dbReference type="GO" id="GO:0004222">
    <property type="term" value="F:metalloendopeptidase activity"/>
    <property type="evidence" value="ECO:0007669"/>
    <property type="project" value="UniProtKB-UniRule"/>
</dbReference>
<comment type="cofactor">
    <cofactor evidence="12 13">
        <name>Zn(2+)</name>
        <dbReference type="ChEBI" id="CHEBI:29105"/>
    </cofactor>
    <text evidence="12 13">Binds 1 zinc ion per subunit.</text>
</comment>
<dbReference type="RefSeq" id="XP_028253705.1">
    <property type="nucleotide sequence ID" value="XM_028397904.1"/>
</dbReference>
<feature type="binding site" evidence="12">
    <location>
        <position position="170"/>
    </location>
    <ligand>
        <name>Zn(2+)</name>
        <dbReference type="ChEBI" id="CHEBI:29105"/>
        <note>catalytic</note>
    </ligand>
</feature>
<evidence type="ECO:0000256" key="1">
    <source>
        <dbReference type="ARBA" id="ARBA00022670"/>
    </source>
</evidence>
<proteinExistence type="predicted"/>
<evidence type="ECO:0000256" key="13">
    <source>
        <dbReference type="RuleBase" id="RU361183"/>
    </source>
</evidence>
<accession>A0A6P7HDV7</accession>